<accession>A0A0F8YM10</accession>
<name>A0A0F8YM10_9ZZZZ</name>
<sequence length="110" mass="11197">MSITIDEQAGNTSTGTSIDVTFAAIPDDGQMIVLVVFDRGGTEGTGPAGFTKGPSIGTGDWTTMWWKEASSEGSATYAVTAMASDQKGIIGVVLDAGNGWSSTPTASPYA</sequence>
<dbReference type="AlphaFoldDB" id="A0A0F8YM10"/>
<dbReference type="EMBL" id="LAZR01065596">
    <property type="protein sequence ID" value="KKK55229.1"/>
    <property type="molecule type" value="Genomic_DNA"/>
</dbReference>
<evidence type="ECO:0000313" key="1">
    <source>
        <dbReference type="EMBL" id="KKK55229.1"/>
    </source>
</evidence>
<gene>
    <name evidence="1" type="ORF">LCGC14_3076670</name>
</gene>
<protein>
    <submittedName>
        <fullName evidence="1">Uncharacterized protein</fullName>
    </submittedName>
</protein>
<reference evidence="1" key="1">
    <citation type="journal article" date="2015" name="Nature">
        <title>Complex archaea that bridge the gap between prokaryotes and eukaryotes.</title>
        <authorList>
            <person name="Spang A."/>
            <person name="Saw J.H."/>
            <person name="Jorgensen S.L."/>
            <person name="Zaremba-Niedzwiedzka K."/>
            <person name="Martijn J."/>
            <person name="Lind A.E."/>
            <person name="van Eijk R."/>
            <person name="Schleper C."/>
            <person name="Guy L."/>
            <person name="Ettema T.J."/>
        </authorList>
    </citation>
    <scope>NUCLEOTIDE SEQUENCE</scope>
</reference>
<feature type="non-terminal residue" evidence="1">
    <location>
        <position position="110"/>
    </location>
</feature>
<organism evidence="1">
    <name type="scientific">marine sediment metagenome</name>
    <dbReference type="NCBI Taxonomy" id="412755"/>
    <lineage>
        <taxon>unclassified sequences</taxon>
        <taxon>metagenomes</taxon>
        <taxon>ecological metagenomes</taxon>
    </lineage>
</organism>
<comment type="caution">
    <text evidence="1">The sequence shown here is derived from an EMBL/GenBank/DDBJ whole genome shotgun (WGS) entry which is preliminary data.</text>
</comment>
<proteinExistence type="predicted"/>